<reference evidence="1" key="1">
    <citation type="submission" date="2020-05" db="EMBL/GenBank/DDBJ databases">
        <title>Large-scale comparative analyses of tick genomes elucidate their genetic diversity and vector capacities.</title>
        <authorList>
            <person name="Jia N."/>
            <person name="Wang J."/>
            <person name="Shi W."/>
            <person name="Du L."/>
            <person name="Sun Y."/>
            <person name="Zhan W."/>
            <person name="Jiang J."/>
            <person name="Wang Q."/>
            <person name="Zhang B."/>
            <person name="Ji P."/>
            <person name="Sakyi L.B."/>
            <person name="Cui X."/>
            <person name="Yuan T."/>
            <person name="Jiang B."/>
            <person name="Yang W."/>
            <person name="Lam T.T.-Y."/>
            <person name="Chang Q."/>
            <person name="Ding S."/>
            <person name="Wang X."/>
            <person name="Zhu J."/>
            <person name="Ruan X."/>
            <person name="Zhao L."/>
            <person name="Wei J."/>
            <person name="Que T."/>
            <person name="Du C."/>
            <person name="Cheng J."/>
            <person name="Dai P."/>
            <person name="Han X."/>
            <person name="Huang E."/>
            <person name="Gao Y."/>
            <person name="Liu J."/>
            <person name="Shao H."/>
            <person name="Ye R."/>
            <person name="Li L."/>
            <person name="Wei W."/>
            <person name="Wang X."/>
            <person name="Wang C."/>
            <person name="Yang T."/>
            <person name="Huo Q."/>
            <person name="Li W."/>
            <person name="Guo W."/>
            <person name="Chen H."/>
            <person name="Zhou L."/>
            <person name="Ni X."/>
            <person name="Tian J."/>
            <person name="Zhou Y."/>
            <person name="Sheng Y."/>
            <person name="Liu T."/>
            <person name="Pan Y."/>
            <person name="Xia L."/>
            <person name="Li J."/>
            <person name="Zhao F."/>
            <person name="Cao W."/>
        </authorList>
    </citation>
    <scope>NUCLEOTIDE SEQUENCE</scope>
    <source>
        <strain evidence="1">Hyas-2018</strain>
    </source>
</reference>
<name>A0ACB7TGV6_HYAAI</name>
<dbReference type="Proteomes" id="UP000821845">
    <property type="component" value="Chromosome 1"/>
</dbReference>
<organism evidence="1 2">
    <name type="scientific">Hyalomma asiaticum</name>
    <name type="common">Tick</name>
    <dbReference type="NCBI Taxonomy" id="266040"/>
    <lineage>
        <taxon>Eukaryota</taxon>
        <taxon>Metazoa</taxon>
        <taxon>Ecdysozoa</taxon>
        <taxon>Arthropoda</taxon>
        <taxon>Chelicerata</taxon>
        <taxon>Arachnida</taxon>
        <taxon>Acari</taxon>
        <taxon>Parasitiformes</taxon>
        <taxon>Ixodida</taxon>
        <taxon>Ixodoidea</taxon>
        <taxon>Ixodidae</taxon>
        <taxon>Hyalomminae</taxon>
        <taxon>Hyalomma</taxon>
    </lineage>
</organism>
<evidence type="ECO:0000313" key="2">
    <source>
        <dbReference type="Proteomes" id="UP000821845"/>
    </source>
</evidence>
<dbReference type="EMBL" id="CM023481">
    <property type="protein sequence ID" value="KAH6946396.1"/>
    <property type="molecule type" value="Genomic_DNA"/>
</dbReference>
<sequence>MASTTTAIRTTVVREGPTIKFVSVQQGFISTISGLLTAIEMVRPPRLSHKGAAPRASCQSEAALGKRRDDPLRFSSVESWLSPH</sequence>
<proteinExistence type="predicted"/>
<protein>
    <submittedName>
        <fullName evidence="1">Uncharacterized protein</fullName>
    </submittedName>
</protein>
<keyword evidence="2" id="KW-1185">Reference proteome</keyword>
<evidence type="ECO:0000313" key="1">
    <source>
        <dbReference type="EMBL" id="KAH6946396.1"/>
    </source>
</evidence>
<comment type="caution">
    <text evidence="1">The sequence shown here is derived from an EMBL/GenBank/DDBJ whole genome shotgun (WGS) entry which is preliminary data.</text>
</comment>
<accession>A0ACB7TGV6</accession>
<gene>
    <name evidence="1" type="ORF">HPB50_013230</name>
</gene>